<dbReference type="EMBL" id="KV442153">
    <property type="protein sequence ID" value="OAQ22589.1"/>
    <property type="molecule type" value="Genomic_DNA"/>
</dbReference>
<sequence length="188" mass="20720">MKAFLLTLLLPLIATALSGLPPIGAEIPQSMLAIDSFLTLQTQTKILTLDFRGGIKERVDVNPDDPINSVRLRVVGFRLTAESPDGNIVLEQNDVDEAPKSQLRLVQRFPPKYEHINVIDVSLKIESEGGKPLVLAYKEPLVMKGSLTQYPARGDLYQLLKPVEFVDLKNPDLVIATLDKLPAKRGGL</sequence>
<evidence type="ECO:0000256" key="1">
    <source>
        <dbReference type="SAM" id="SignalP"/>
    </source>
</evidence>
<evidence type="ECO:0000313" key="3">
    <source>
        <dbReference type="Proteomes" id="UP000078512"/>
    </source>
</evidence>
<name>A0A197JDR5_9FUNG</name>
<dbReference type="OrthoDB" id="2416110at2759"/>
<proteinExistence type="predicted"/>
<organism evidence="2 3">
    <name type="scientific">Linnemannia elongata AG-77</name>
    <dbReference type="NCBI Taxonomy" id="1314771"/>
    <lineage>
        <taxon>Eukaryota</taxon>
        <taxon>Fungi</taxon>
        <taxon>Fungi incertae sedis</taxon>
        <taxon>Mucoromycota</taxon>
        <taxon>Mortierellomycotina</taxon>
        <taxon>Mortierellomycetes</taxon>
        <taxon>Mortierellales</taxon>
        <taxon>Mortierellaceae</taxon>
        <taxon>Linnemannia</taxon>
    </lineage>
</organism>
<feature type="signal peptide" evidence="1">
    <location>
        <begin position="1"/>
        <end position="19"/>
    </location>
</feature>
<feature type="chain" id="PRO_5008275826" evidence="1">
    <location>
        <begin position="20"/>
        <end position="188"/>
    </location>
</feature>
<keyword evidence="1" id="KW-0732">Signal</keyword>
<evidence type="ECO:0000313" key="2">
    <source>
        <dbReference type="EMBL" id="OAQ22589.1"/>
    </source>
</evidence>
<keyword evidence="3" id="KW-1185">Reference proteome</keyword>
<accession>A0A197JDR5</accession>
<reference evidence="2 3" key="1">
    <citation type="submission" date="2016-05" db="EMBL/GenBank/DDBJ databases">
        <title>Genome sequencing reveals origins of a unique bacterial endosymbiosis in the earliest lineages of terrestrial Fungi.</title>
        <authorList>
            <consortium name="DOE Joint Genome Institute"/>
            <person name="Uehling J."/>
            <person name="Gryganskyi A."/>
            <person name="Hameed K."/>
            <person name="Tschaplinski T."/>
            <person name="Misztal P."/>
            <person name="Wu S."/>
            <person name="Desiro A."/>
            <person name="Vande Pol N."/>
            <person name="Du Z.-Y."/>
            <person name="Zienkiewicz A."/>
            <person name="Zienkiewicz K."/>
            <person name="Morin E."/>
            <person name="Tisserant E."/>
            <person name="Splivallo R."/>
            <person name="Hainaut M."/>
            <person name="Henrissat B."/>
            <person name="Ohm R."/>
            <person name="Kuo A."/>
            <person name="Yan J."/>
            <person name="Lipzen A."/>
            <person name="Nolan M."/>
            <person name="Labutti K."/>
            <person name="Barry K."/>
            <person name="Goldstein A."/>
            <person name="Labbe J."/>
            <person name="Schadt C."/>
            <person name="Tuskan G."/>
            <person name="Grigoriev I."/>
            <person name="Martin F."/>
            <person name="Vilgalys R."/>
            <person name="Bonito G."/>
        </authorList>
    </citation>
    <scope>NUCLEOTIDE SEQUENCE [LARGE SCALE GENOMIC DNA]</scope>
    <source>
        <strain evidence="2 3">AG-77</strain>
    </source>
</reference>
<gene>
    <name evidence="2" type="ORF">K457DRAFT_143315</name>
</gene>
<dbReference type="Proteomes" id="UP000078512">
    <property type="component" value="Unassembled WGS sequence"/>
</dbReference>
<protein>
    <submittedName>
        <fullName evidence="2">Uncharacterized protein</fullName>
    </submittedName>
</protein>
<dbReference type="AlphaFoldDB" id="A0A197JDR5"/>